<sequence>MRESQHLLMKKPLNLHTSLINAATTTCMRDSFKGLHLFLLEPLISRRFLNRNRYVSDFFSFFSFDSNCYSPHSSSHFFCIISPTLFE</sequence>
<dbReference type="AlphaFoldDB" id="A0A251TK56"/>
<name>A0A251TK56_HELAN</name>
<dbReference type="InParanoid" id="A0A251TK56"/>
<proteinExistence type="predicted"/>
<dbReference type="Proteomes" id="UP000215914">
    <property type="component" value="Chromosome 10"/>
</dbReference>
<keyword evidence="2" id="KW-1185">Reference proteome</keyword>
<protein>
    <submittedName>
        <fullName evidence="1">Uncharacterized protein</fullName>
    </submittedName>
</protein>
<accession>A0A251TK56</accession>
<evidence type="ECO:0000313" key="2">
    <source>
        <dbReference type="Proteomes" id="UP000215914"/>
    </source>
</evidence>
<gene>
    <name evidence="1" type="ORF">HannXRQ_Chr10g0299461</name>
</gene>
<evidence type="ECO:0000313" key="1">
    <source>
        <dbReference type="EMBL" id="OTG11507.1"/>
    </source>
</evidence>
<reference evidence="2" key="1">
    <citation type="journal article" date="2017" name="Nature">
        <title>The sunflower genome provides insights into oil metabolism, flowering and Asterid evolution.</title>
        <authorList>
            <person name="Badouin H."/>
            <person name="Gouzy J."/>
            <person name="Grassa C.J."/>
            <person name="Murat F."/>
            <person name="Staton S.E."/>
            <person name="Cottret L."/>
            <person name="Lelandais-Briere C."/>
            <person name="Owens G.L."/>
            <person name="Carrere S."/>
            <person name="Mayjonade B."/>
            <person name="Legrand L."/>
            <person name="Gill N."/>
            <person name="Kane N.C."/>
            <person name="Bowers J.E."/>
            <person name="Hubner S."/>
            <person name="Bellec A."/>
            <person name="Berard A."/>
            <person name="Berges H."/>
            <person name="Blanchet N."/>
            <person name="Boniface M.C."/>
            <person name="Brunel D."/>
            <person name="Catrice O."/>
            <person name="Chaidir N."/>
            <person name="Claudel C."/>
            <person name="Donnadieu C."/>
            <person name="Faraut T."/>
            <person name="Fievet G."/>
            <person name="Helmstetter N."/>
            <person name="King M."/>
            <person name="Knapp S.J."/>
            <person name="Lai Z."/>
            <person name="Le Paslier M.C."/>
            <person name="Lippi Y."/>
            <person name="Lorenzon L."/>
            <person name="Mandel J.R."/>
            <person name="Marage G."/>
            <person name="Marchand G."/>
            <person name="Marquand E."/>
            <person name="Bret-Mestries E."/>
            <person name="Morien E."/>
            <person name="Nambeesan S."/>
            <person name="Nguyen T."/>
            <person name="Pegot-Espagnet P."/>
            <person name="Pouilly N."/>
            <person name="Raftis F."/>
            <person name="Sallet E."/>
            <person name="Schiex T."/>
            <person name="Thomas J."/>
            <person name="Vandecasteele C."/>
            <person name="Vares D."/>
            <person name="Vear F."/>
            <person name="Vautrin S."/>
            <person name="Crespi M."/>
            <person name="Mangin B."/>
            <person name="Burke J.M."/>
            <person name="Salse J."/>
            <person name="Munos S."/>
            <person name="Vincourt P."/>
            <person name="Rieseberg L.H."/>
            <person name="Langlade N.B."/>
        </authorList>
    </citation>
    <scope>NUCLEOTIDE SEQUENCE [LARGE SCALE GENOMIC DNA]</scope>
    <source>
        <strain evidence="2">cv. SF193</strain>
    </source>
</reference>
<organism evidence="1 2">
    <name type="scientific">Helianthus annuus</name>
    <name type="common">Common sunflower</name>
    <dbReference type="NCBI Taxonomy" id="4232"/>
    <lineage>
        <taxon>Eukaryota</taxon>
        <taxon>Viridiplantae</taxon>
        <taxon>Streptophyta</taxon>
        <taxon>Embryophyta</taxon>
        <taxon>Tracheophyta</taxon>
        <taxon>Spermatophyta</taxon>
        <taxon>Magnoliopsida</taxon>
        <taxon>eudicotyledons</taxon>
        <taxon>Gunneridae</taxon>
        <taxon>Pentapetalae</taxon>
        <taxon>asterids</taxon>
        <taxon>campanulids</taxon>
        <taxon>Asterales</taxon>
        <taxon>Asteraceae</taxon>
        <taxon>Asteroideae</taxon>
        <taxon>Heliantheae alliance</taxon>
        <taxon>Heliantheae</taxon>
        <taxon>Helianthus</taxon>
    </lineage>
</organism>
<dbReference type="EMBL" id="CM007899">
    <property type="protein sequence ID" value="OTG11507.1"/>
    <property type="molecule type" value="Genomic_DNA"/>
</dbReference>